<evidence type="ECO:0000313" key="2">
    <source>
        <dbReference type="EMBL" id="CAI6372383.1"/>
    </source>
</evidence>
<sequence length="107" mass="12980">MTSERTKRRRVKEELECVQFDLNFSKQKKRHTFCKEVNVNFNDDFIANNPNNKYYEENISTPICNSYKQNIEENCFSSGTTFCNVYESYYNYSLFRMESPINLRLFY</sequence>
<comment type="caution">
    <text evidence="1">The sequence shown here is derived from an EMBL/GenBank/DDBJ whole genome shotgun (WGS) entry which is preliminary data.</text>
</comment>
<organism evidence="1 3">
    <name type="scientific">Macrosiphum euphorbiae</name>
    <name type="common">potato aphid</name>
    <dbReference type="NCBI Taxonomy" id="13131"/>
    <lineage>
        <taxon>Eukaryota</taxon>
        <taxon>Metazoa</taxon>
        <taxon>Ecdysozoa</taxon>
        <taxon>Arthropoda</taxon>
        <taxon>Hexapoda</taxon>
        <taxon>Insecta</taxon>
        <taxon>Pterygota</taxon>
        <taxon>Neoptera</taxon>
        <taxon>Paraneoptera</taxon>
        <taxon>Hemiptera</taxon>
        <taxon>Sternorrhyncha</taxon>
        <taxon>Aphidomorpha</taxon>
        <taxon>Aphidoidea</taxon>
        <taxon>Aphididae</taxon>
        <taxon>Macrosiphini</taxon>
        <taxon>Macrosiphum</taxon>
    </lineage>
</organism>
<name>A0AAV0X1E7_9HEMI</name>
<reference evidence="1 3" key="1">
    <citation type="submission" date="2023-01" db="EMBL/GenBank/DDBJ databases">
        <authorList>
            <person name="Whitehead M."/>
        </authorList>
    </citation>
    <scope>NUCLEOTIDE SEQUENCE [LARGE SCALE GENOMIC DNA]</scope>
</reference>
<accession>A0AAV0X1E7</accession>
<evidence type="ECO:0000313" key="1">
    <source>
        <dbReference type="EMBL" id="CAI6362045.1"/>
    </source>
</evidence>
<dbReference type="EMBL" id="CARXXK010000003">
    <property type="protein sequence ID" value="CAI6362045.1"/>
    <property type="molecule type" value="Genomic_DNA"/>
</dbReference>
<keyword evidence="3" id="KW-1185">Reference proteome</keyword>
<gene>
    <name evidence="1" type="ORF">MEUPH1_LOCUS17158</name>
    <name evidence="2" type="ORF">MEUPH1_LOCUS26264</name>
</gene>
<dbReference type="EMBL" id="CARXXK010001029">
    <property type="protein sequence ID" value="CAI6372383.1"/>
    <property type="molecule type" value="Genomic_DNA"/>
</dbReference>
<protein>
    <submittedName>
        <fullName evidence="1">Uncharacterized protein</fullName>
    </submittedName>
</protein>
<evidence type="ECO:0000313" key="3">
    <source>
        <dbReference type="Proteomes" id="UP001160148"/>
    </source>
</evidence>
<proteinExistence type="predicted"/>
<dbReference type="Proteomes" id="UP001160148">
    <property type="component" value="Unassembled WGS sequence"/>
</dbReference>
<dbReference type="AlphaFoldDB" id="A0AAV0X1E7"/>